<dbReference type="AlphaFoldDB" id="A0A3A1YRH1"/>
<comment type="caution">
    <text evidence="2">The sequence shown here is derived from an EMBL/GenBank/DDBJ whole genome shotgun (WGS) entry which is preliminary data.</text>
</comment>
<dbReference type="RefSeq" id="WP_119516735.1">
    <property type="nucleotide sequence ID" value="NZ_NQYH01000013.1"/>
</dbReference>
<protein>
    <submittedName>
        <fullName evidence="2">Uncharacterized protein</fullName>
    </submittedName>
</protein>
<proteinExistence type="predicted"/>
<accession>A0A3A1YRH1</accession>
<name>A0A3A1YRH1_9BURK</name>
<evidence type="ECO:0000313" key="2">
    <source>
        <dbReference type="EMBL" id="RIY39778.1"/>
    </source>
</evidence>
<dbReference type="EMBL" id="NQYH01000013">
    <property type="protein sequence ID" value="RIY39778.1"/>
    <property type="molecule type" value="Genomic_DNA"/>
</dbReference>
<gene>
    <name evidence="2" type="ORF">CJP73_13130</name>
</gene>
<evidence type="ECO:0000256" key="1">
    <source>
        <dbReference type="SAM" id="MobiDB-lite"/>
    </source>
</evidence>
<feature type="compositionally biased region" description="Polar residues" evidence="1">
    <location>
        <begin position="11"/>
        <end position="22"/>
    </location>
</feature>
<dbReference type="OrthoDB" id="8689515at2"/>
<evidence type="ECO:0000313" key="3">
    <source>
        <dbReference type="Proteomes" id="UP000266206"/>
    </source>
</evidence>
<sequence>MAPRSHDATQAKLSTKNQSGAKTHQAKVLAGAALLRDMEKHRKEVSTSEETARQFLIDLGVLTPSGKRKTLIRD</sequence>
<feature type="region of interest" description="Disordered" evidence="1">
    <location>
        <begin position="1"/>
        <end position="25"/>
    </location>
</feature>
<dbReference type="Proteomes" id="UP000266206">
    <property type="component" value="Unassembled WGS sequence"/>
</dbReference>
<organism evidence="2 3">
    <name type="scientific">Neopusillimonas maritima</name>
    <dbReference type="NCBI Taxonomy" id="2026239"/>
    <lineage>
        <taxon>Bacteria</taxon>
        <taxon>Pseudomonadati</taxon>
        <taxon>Pseudomonadota</taxon>
        <taxon>Betaproteobacteria</taxon>
        <taxon>Burkholderiales</taxon>
        <taxon>Alcaligenaceae</taxon>
        <taxon>Neopusillimonas</taxon>
    </lineage>
</organism>
<reference evidence="2 3" key="1">
    <citation type="submission" date="2017-08" db="EMBL/GenBank/DDBJ databases">
        <title>Pusillimonas indicus sp. nov., a member of the family Alcaligenaceae isolated from surface seawater.</title>
        <authorList>
            <person name="Li J."/>
        </authorList>
    </citation>
    <scope>NUCLEOTIDE SEQUENCE [LARGE SCALE GENOMIC DNA]</scope>
    <source>
        <strain evidence="2 3">L52-1-41</strain>
    </source>
</reference>